<organism evidence="12 13">
    <name type="scientific">Penicillium olsonii</name>
    <dbReference type="NCBI Taxonomy" id="99116"/>
    <lineage>
        <taxon>Eukaryota</taxon>
        <taxon>Fungi</taxon>
        <taxon>Dikarya</taxon>
        <taxon>Ascomycota</taxon>
        <taxon>Pezizomycotina</taxon>
        <taxon>Eurotiomycetes</taxon>
        <taxon>Eurotiomycetidae</taxon>
        <taxon>Eurotiales</taxon>
        <taxon>Aspergillaceae</taxon>
        <taxon>Penicillium</taxon>
    </lineage>
</organism>
<comment type="subcellular location">
    <subcellularLocation>
        <location evidence="3">Nucleus</location>
        <location evidence="3">PML body</location>
    </subcellularLocation>
</comment>
<evidence type="ECO:0000256" key="4">
    <source>
        <dbReference type="ARBA" id="ARBA00022722"/>
    </source>
</evidence>
<comment type="cofactor">
    <cofactor evidence="1">
        <name>Mn(2+)</name>
        <dbReference type="ChEBI" id="CHEBI:29035"/>
    </cofactor>
</comment>
<reference evidence="12" key="1">
    <citation type="submission" date="2021-07" db="EMBL/GenBank/DDBJ databases">
        <authorList>
            <person name="Branca A.L. A."/>
        </authorList>
    </citation>
    <scope>NUCLEOTIDE SEQUENCE</scope>
</reference>
<evidence type="ECO:0000259" key="11">
    <source>
        <dbReference type="Pfam" id="PF03372"/>
    </source>
</evidence>
<dbReference type="PANTHER" id="PTHR15822">
    <property type="entry name" value="TRAF AND TNF RECEPTOR-ASSOCIATED PROTEIN"/>
    <property type="match status" value="1"/>
</dbReference>
<dbReference type="AlphaFoldDB" id="A0A9W4HTW6"/>
<evidence type="ECO:0000256" key="1">
    <source>
        <dbReference type="ARBA" id="ARBA00001936"/>
    </source>
</evidence>
<evidence type="ECO:0000256" key="8">
    <source>
        <dbReference type="ARBA" id="ARBA00022842"/>
    </source>
</evidence>
<dbReference type="Proteomes" id="UP001153618">
    <property type="component" value="Unassembled WGS sequence"/>
</dbReference>
<accession>A0A9W4HTW6</accession>
<dbReference type="GO" id="GO:0006302">
    <property type="term" value="P:double-strand break repair"/>
    <property type="evidence" value="ECO:0007669"/>
    <property type="project" value="TreeGrafter"/>
</dbReference>
<keyword evidence="4" id="KW-0540">Nuclease</keyword>
<evidence type="ECO:0000256" key="7">
    <source>
        <dbReference type="ARBA" id="ARBA00022801"/>
    </source>
</evidence>
<dbReference type="EMBL" id="CAJVOS010000027">
    <property type="protein sequence ID" value="CAG8125420.1"/>
    <property type="molecule type" value="Genomic_DNA"/>
</dbReference>
<dbReference type="GO" id="GO:0070260">
    <property type="term" value="F:5'-tyrosyl-DNA phosphodiesterase activity"/>
    <property type="evidence" value="ECO:0007669"/>
    <property type="project" value="TreeGrafter"/>
</dbReference>
<dbReference type="CDD" id="cd09080">
    <property type="entry name" value="TDP2"/>
    <property type="match status" value="1"/>
</dbReference>
<evidence type="ECO:0000313" key="13">
    <source>
        <dbReference type="Proteomes" id="UP001153618"/>
    </source>
</evidence>
<keyword evidence="5" id="KW-0479">Metal-binding</keyword>
<keyword evidence="8" id="KW-0460">Magnesium</keyword>
<dbReference type="SUPFAM" id="SSF56219">
    <property type="entry name" value="DNase I-like"/>
    <property type="match status" value="1"/>
</dbReference>
<name>A0A9W4HTW6_PENOL</name>
<dbReference type="InterPro" id="IPR005135">
    <property type="entry name" value="Endo/exonuclease/phosphatase"/>
</dbReference>
<dbReference type="OrthoDB" id="9975959at2759"/>
<dbReference type="PANTHER" id="PTHR15822:SF4">
    <property type="entry name" value="TYROSYL-DNA PHOSPHODIESTERASE 2"/>
    <property type="match status" value="1"/>
</dbReference>
<evidence type="ECO:0000256" key="5">
    <source>
        <dbReference type="ARBA" id="ARBA00022723"/>
    </source>
</evidence>
<proteinExistence type="predicted"/>
<keyword evidence="13" id="KW-1185">Reference proteome</keyword>
<dbReference type="GO" id="GO:0046872">
    <property type="term" value="F:metal ion binding"/>
    <property type="evidence" value="ECO:0007669"/>
    <property type="project" value="UniProtKB-KW"/>
</dbReference>
<dbReference type="GO" id="GO:0005737">
    <property type="term" value="C:cytoplasm"/>
    <property type="evidence" value="ECO:0007669"/>
    <property type="project" value="TreeGrafter"/>
</dbReference>
<keyword evidence="7" id="KW-0378">Hydrolase</keyword>
<comment type="caution">
    <text evidence="12">The sequence shown here is derived from an EMBL/GenBank/DDBJ whole genome shotgun (WGS) entry which is preliminary data.</text>
</comment>
<dbReference type="Gene3D" id="3.60.10.10">
    <property type="entry name" value="Endonuclease/exonuclease/phosphatase"/>
    <property type="match status" value="1"/>
</dbReference>
<evidence type="ECO:0000313" key="12">
    <source>
        <dbReference type="EMBL" id="CAG8125420.1"/>
    </source>
</evidence>
<comment type="cofactor">
    <cofactor evidence="2">
        <name>Mg(2+)</name>
        <dbReference type="ChEBI" id="CHEBI:18420"/>
    </cofactor>
</comment>
<evidence type="ECO:0000256" key="2">
    <source>
        <dbReference type="ARBA" id="ARBA00001946"/>
    </source>
</evidence>
<feature type="domain" description="Endonuclease/exonuclease/phosphatase" evidence="11">
    <location>
        <begin position="58"/>
        <end position="278"/>
    </location>
</feature>
<dbReference type="InterPro" id="IPR051547">
    <property type="entry name" value="TDP2-like"/>
</dbReference>
<gene>
    <name evidence="12" type="ORF">POLS_LOCUS5358</name>
</gene>
<evidence type="ECO:0000256" key="9">
    <source>
        <dbReference type="ARBA" id="ARBA00023204"/>
    </source>
</evidence>
<evidence type="ECO:0000256" key="3">
    <source>
        <dbReference type="ARBA" id="ARBA00004322"/>
    </source>
</evidence>
<dbReference type="GO" id="GO:0004518">
    <property type="term" value="F:nuclease activity"/>
    <property type="evidence" value="ECO:0007669"/>
    <property type="project" value="UniProtKB-KW"/>
</dbReference>
<evidence type="ECO:0000256" key="6">
    <source>
        <dbReference type="ARBA" id="ARBA00022763"/>
    </source>
</evidence>
<evidence type="ECO:0000256" key="10">
    <source>
        <dbReference type="ARBA" id="ARBA00023242"/>
    </source>
</evidence>
<keyword evidence="10" id="KW-0539">Nucleus</keyword>
<dbReference type="Pfam" id="PF03372">
    <property type="entry name" value="Exo_endo_phos"/>
    <property type="match status" value="1"/>
</dbReference>
<keyword evidence="6" id="KW-0227">DNA damage</keyword>
<protein>
    <recommendedName>
        <fullName evidence="11">Endonuclease/exonuclease/phosphatase domain-containing protein</fullName>
    </recommendedName>
</protein>
<dbReference type="InterPro" id="IPR036691">
    <property type="entry name" value="Endo/exonu/phosph_ase_sf"/>
</dbReference>
<keyword evidence="9" id="KW-0234">DNA repair</keyword>
<dbReference type="GO" id="GO:0003697">
    <property type="term" value="F:single-stranded DNA binding"/>
    <property type="evidence" value="ECO:0007669"/>
    <property type="project" value="TreeGrafter"/>
</dbReference>
<sequence length="335" mass="36631">MSLSSAATASFIGEGSRVFQPWHSFDSAHAQRWIPASSPPEDSAPSTYGKDTPDLVLATWNIDAGSERAADRANEIISSIISTEPKVDIVFLQEVSREALEQILSDDRIRQSWVSSEGDDSSWGTRMFTSVTLVSKARFASHGEPGKRNHSLGPVWRIKYPSRFARDAIVCDIFLPRSNESPSASPTRPTRLVNVHLDSLPIQPSFRPQQMAIVSSIISDAGSGLVAGDFNPVLEEDASLVEDNGLVDVWKSLHPQEAGYTWGVDGKKRFPPGRLDKVAMLGLLPSSIRVLEPKILSTSNSCTPSSDDTKVRDKVPWSDHHGLLCSFAPVARREA</sequence>